<dbReference type="GO" id="GO:0009117">
    <property type="term" value="P:nucleotide metabolic process"/>
    <property type="evidence" value="ECO:0007669"/>
    <property type="project" value="UniProtKB-KW"/>
</dbReference>
<dbReference type="GO" id="GO:0046872">
    <property type="term" value="F:metal ion binding"/>
    <property type="evidence" value="ECO:0007669"/>
    <property type="project" value="UniProtKB-KW"/>
</dbReference>
<dbReference type="GO" id="GO:0006772">
    <property type="term" value="P:thiamine metabolic process"/>
    <property type="evidence" value="ECO:0007669"/>
    <property type="project" value="TreeGrafter"/>
</dbReference>
<dbReference type="SUPFAM" id="SSF52972">
    <property type="entry name" value="ITPase-like"/>
    <property type="match status" value="1"/>
</dbReference>
<feature type="domain" description="Non-canonical purine NTP phosphatase/PRRC1" evidence="12">
    <location>
        <begin position="6"/>
        <end position="172"/>
    </location>
</feature>
<dbReference type="PANTHER" id="PTHR34699">
    <property type="match status" value="1"/>
</dbReference>
<evidence type="ECO:0000313" key="13">
    <source>
        <dbReference type="EMBL" id="PIR92185.1"/>
    </source>
</evidence>
<dbReference type="Pfam" id="PF01931">
    <property type="entry name" value="NTPase_I-T"/>
    <property type="match status" value="1"/>
</dbReference>
<proteinExistence type="predicted"/>
<dbReference type="EMBL" id="PFAT01000037">
    <property type="protein sequence ID" value="PIR92185.1"/>
    <property type="molecule type" value="Genomic_DNA"/>
</dbReference>
<dbReference type="InterPro" id="IPR026533">
    <property type="entry name" value="NTPase/PRRC1"/>
</dbReference>
<keyword evidence="8" id="KW-0464">Manganese</keyword>
<evidence type="ECO:0000256" key="5">
    <source>
        <dbReference type="ARBA" id="ARBA00022801"/>
    </source>
</evidence>
<evidence type="ECO:0000256" key="9">
    <source>
        <dbReference type="ARBA" id="ARBA00038901"/>
    </source>
</evidence>
<dbReference type="InterPro" id="IPR050299">
    <property type="entry name" value="YjjX_NTPase"/>
</dbReference>
<dbReference type="AlphaFoldDB" id="A0A2H0UZF6"/>
<keyword evidence="3" id="KW-0479">Metal-binding</keyword>
<evidence type="ECO:0000256" key="3">
    <source>
        <dbReference type="ARBA" id="ARBA00022723"/>
    </source>
</evidence>
<dbReference type="GO" id="GO:0103023">
    <property type="term" value="F:ITPase activity"/>
    <property type="evidence" value="ECO:0007669"/>
    <property type="project" value="UniProtKB-EC"/>
</dbReference>
<sequence>MKIIVGSMNPVKIDAVKEIIKDYDFLAGAEVAGANVSSEIFEQPLSLDEIIQGATNRAKNAWQNCDYAFGIESGLMPVPMTKSGYMDITACVIYDGKEISVGLSSAFEQPVKLTKKVLEAKGKLDISQVALQIGLTTSDNIGYEGGMMGLLTKGRVKRKDYTKEAIRTALIQLENRELYNF</sequence>
<evidence type="ECO:0000256" key="8">
    <source>
        <dbReference type="ARBA" id="ARBA00023211"/>
    </source>
</evidence>
<protein>
    <recommendedName>
        <fullName evidence="9">inosine/xanthosine triphosphatase</fullName>
        <ecNumber evidence="9">3.6.1.73</ecNumber>
    </recommendedName>
</protein>
<dbReference type="EC" id="3.6.1.73" evidence="9"/>
<comment type="cofactor">
    <cofactor evidence="1">
        <name>Mn(2+)</name>
        <dbReference type="ChEBI" id="CHEBI:29035"/>
    </cofactor>
</comment>
<comment type="catalytic activity">
    <reaction evidence="11">
        <text>XTP + H2O = XDP + phosphate + H(+)</text>
        <dbReference type="Rhea" id="RHEA:28406"/>
        <dbReference type="ChEBI" id="CHEBI:15377"/>
        <dbReference type="ChEBI" id="CHEBI:15378"/>
        <dbReference type="ChEBI" id="CHEBI:43474"/>
        <dbReference type="ChEBI" id="CHEBI:59884"/>
        <dbReference type="ChEBI" id="CHEBI:61314"/>
        <dbReference type="EC" id="3.6.1.73"/>
    </reaction>
</comment>
<name>A0A2H0UZF6_9BACT</name>
<dbReference type="InterPro" id="IPR002786">
    <property type="entry name" value="Non_canon_purine_NTPase"/>
</dbReference>
<accession>A0A2H0UZF6</accession>
<evidence type="ECO:0000256" key="6">
    <source>
        <dbReference type="ARBA" id="ARBA00022842"/>
    </source>
</evidence>
<evidence type="ECO:0000313" key="14">
    <source>
        <dbReference type="Proteomes" id="UP000228510"/>
    </source>
</evidence>
<evidence type="ECO:0000256" key="10">
    <source>
        <dbReference type="ARBA" id="ARBA00048174"/>
    </source>
</evidence>
<evidence type="ECO:0000256" key="7">
    <source>
        <dbReference type="ARBA" id="ARBA00023080"/>
    </source>
</evidence>
<dbReference type="NCBIfam" id="TIGR00258">
    <property type="entry name" value="inosine/xanthosine triphosphatase"/>
    <property type="match status" value="1"/>
</dbReference>
<dbReference type="PANTHER" id="PTHR34699:SF2">
    <property type="entry name" value="NON-CANONICAL PURINE NTP PHOSPHATASE_PRRC1 DOMAIN-CONTAINING PROTEIN"/>
    <property type="match status" value="1"/>
</dbReference>
<dbReference type="GO" id="GO:0000166">
    <property type="term" value="F:nucleotide binding"/>
    <property type="evidence" value="ECO:0007669"/>
    <property type="project" value="UniProtKB-KW"/>
</dbReference>
<evidence type="ECO:0000256" key="4">
    <source>
        <dbReference type="ARBA" id="ARBA00022741"/>
    </source>
</evidence>
<dbReference type="InterPro" id="IPR029001">
    <property type="entry name" value="ITPase-like_fam"/>
</dbReference>
<comment type="caution">
    <text evidence="13">The sequence shown here is derived from an EMBL/GenBank/DDBJ whole genome shotgun (WGS) entry which is preliminary data.</text>
</comment>
<keyword evidence="7" id="KW-0546">Nucleotide metabolism</keyword>
<organism evidence="13 14">
    <name type="scientific">Candidatus Falkowbacteria bacterium CG10_big_fil_rev_8_21_14_0_10_44_15</name>
    <dbReference type="NCBI Taxonomy" id="1974569"/>
    <lineage>
        <taxon>Bacteria</taxon>
        <taxon>Candidatus Falkowiibacteriota</taxon>
    </lineage>
</organism>
<keyword evidence="6" id="KW-0460">Magnesium</keyword>
<keyword evidence="5" id="KW-0378">Hydrolase</keyword>
<evidence type="ECO:0000256" key="11">
    <source>
        <dbReference type="ARBA" id="ARBA00048781"/>
    </source>
</evidence>
<reference evidence="14" key="1">
    <citation type="submission" date="2017-09" db="EMBL/GenBank/DDBJ databases">
        <title>Depth-based differentiation of microbial function through sediment-hosted aquifers and enrichment of novel symbionts in the deep terrestrial subsurface.</title>
        <authorList>
            <person name="Probst A.J."/>
            <person name="Ladd B."/>
            <person name="Jarett J.K."/>
            <person name="Geller-Mcgrath D.E."/>
            <person name="Sieber C.M.K."/>
            <person name="Emerson J.B."/>
            <person name="Anantharaman K."/>
            <person name="Thomas B.C."/>
            <person name="Malmstrom R."/>
            <person name="Stieglmeier M."/>
            <person name="Klingl A."/>
            <person name="Woyke T."/>
            <person name="Ryan C.M."/>
            <person name="Banfield J.F."/>
        </authorList>
    </citation>
    <scope>NUCLEOTIDE SEQUENCE [LARGE SCALE GENOMIC DNA]</scope>
</reference>
<comment type="catalytic activity">
    <reaction evidence="10">
        <text>ITP + H2O = IDP + phosphate + H(+)</text>
        <dbReference type="Rhea" id="RHEA:28330"/>
        <dbReference type="ChEBI" id="CHEBI:15377"/>
        <dbReference type="ChEBI" id="CHEBI:15378"/>
        <dbReference type="ChEBI" id="CHEBI:43474"/>
        <dbReference type="ChEBI" id="CHEBI:58280"/>
        <dbReference type="ChEBI" id="CHEBI:61402"/>
        <dbReference type="EC" id="3.6.1.73"/>
    </reaction>
</comment>
<evidence type="ECO:0000256" key="2">
    <source>
        <dbReference type="ARBA" id="ARBA00001946"/>
    </source>
</evidence>
<evidence type="ECO:0000259" key="12">
    <source>
        <dbReference type="Pfam" id="PF01931"/>
    </source>
</evidence>
<gene>
    <name evidence="13" type="ORF">COU01_03060</name>
</gene>
<comment type="cofactor">
    <cofactor evidence="2">
        <name>Mg(2+)</name>
        <dbReference type="ChEBI" id="CHEBI:18420"/>
    </cofactor>
</comment>
<keyword evidence="4" id="KW-0547">Nucleotide-binding</keyword>
<evidence type="ECO:0000256" key="1">
    <source>
        <dbReference type="ARBA" id="ARBA00001936"/>
    </source>
</evidence>
<dbReference type="Proteomes" id="UP000228510">
    <property type="component" value="Unassembled WGS sequence"/>
</dbReference>
<dbReference type="Gene3D" id="3.90.950.10">
    <property type="match status" value="1"/>
</dbReference>